<dbReference type="EMBL" id="JNBY01000015">
    <property type="protein sequence ID" value="KDN87877.1"/>
    <property type="molecule type" value="Genomic_DNA"/>
</dbReference>
<evidence type="ECO:0000313" key="1">
    <source>
        <dbReference type="EMBL" id="KDN87877.1"/>
    </source>
</evidence>
<accession>A0A066Z2Z0</accession>
<evidence type="ECO:0000313" key="2">
    <source>
        <dbReference type="Proteomes" id="UP000027178"/>
    </source>
</evidence>
<proteinExistence type="predicted"/>
<dbReference type="HOGENOM" id="CLU_1270909_0_0_11"/>
<dbReference type="PATRIC" id="fig|1348663.4.peg.497"/>
<sequence>MQGERSARGAGAVAVAVAVAVALAVPGCTTARQDRALPAPSATAVPSAAPATDCVNPRYEFTPAVEQETLTYLTPAVTLTAPDGGALDLPGALPVRTLTASTVSSAGEADARRAYQAFVRQSPTPGLPEFGRELEPYGKNPVTGVGHSGRFVGFAFNWGITSSYVRHCEGAAPGQQDVSGTVTTFRPRFPVALVVDCAEPRGETQRQAARLGCAANV</sequence>
<reference evidence="1 2" key="1">
    <citation type="submission" date="2014-05" db="EMBL/GenBank/DDBJ databases">
        <title>Draft Genome Sequence of Kitasatospora cheerisanensis KCTC 2395.</title>
        <authorList>
            <person name="Nam D.H."/>
        </authorList>
    </citation>
    <scope>NUCLEOTIDE SEQUENCE [LARGE SCALE GENOMIC DNA]</scope>
    <source>
        <strain evidence="1 2">KCTC 2395</strain>
    </source>
</reference>
<comment type="caution">
    <text evidence="1">The sequence shown here is derived from an EMBL/GenBank/DDBJ whole genome shotgun (WGS) entry which is preliminary data.</text>
</comment>
<dbReference type="AlphaFoldDB" id="A0A066Z2Z0"/>
<keyword evidence="2" id="KW-1185">Reference proteome</keyword>
<gene>
    <name evidence="1" type="ORF">KCH_05240</name>
</gene>
<dbReference type="Proteomes" id="UP000027178">
    <property type="component" value="Unassembled WGS sequence"/>
</dbReference>
<name>A0A066Z2Z0_9ACTN</name>
<protein>
    <submittedName>
        <fullName evidence="1">Uncharacterized protein</fullName>
    </submittedName>
</protein>
<organism evidence="1 2">
    <name type="scientific">Kitasatospora cheerisanensis KCTC 2395</name>
    <dbReference type="NCBI Taxonomy" id="1348663"/>
    <lineage>
        <taxon>Bacteria</taxon>
        <taxon>Bacillati</taxon>
        <taxon>Actinomycetota</taxon>
        <taxon>Actinomycetes</taxon>
        <taxon>Kitasatosporales</taxon>
        <taxon>Streptomycetaceae</taxon>
        <taxon>Kitasatospora</taxon>
    </lineage>
</organism>